<evidence type="ECO:0000313" key="2">
    <source>
        <dbReference type="Proteomes" id="UP000600918"/>
    </source>
</evidence>
<keyword evidence="2" id="KW-1185">Reference proteome</keyword>
<dbReference type="Proteomes" id="UP000600918">
    <property type="component" value="Unassembled WGS sequence"/>
</dbReference>
<proteinExistence type="predicted"/>
<sequence length="147" mass="16887">MQLPPRGGTWVGSTCDISILLQVFPSEWLRISRFFQDHFHRIPTKFQISLGWDPWDGPLGVGFCAGLLFQYQEIELDFHTVIFISKNFYIQSVEHTSAYISSIRHQDCSSNCQSQSEFEVCCGLGWESSPLLDVTLEQTNSHRILKK</sequence>
<protein>
    <submittedName>
        <fullName evidence="1">Uncharacterized protein</fullName>
    </submittedName>
</protein>
<dbReference type="EMBL" id="JACSDY010000024">
    <property type="protein sequence ID" value="KAF7389565.1"/>
    <property type="molecule type" value="Genomic_DNA"/>
</dbReference>
<dbReference type="AlphaFoldDB" id="A0A834MY29"/>
<comment type="caution">
    <text evidence="1">The sequence shown here is derived from an EMBL/GenBank/DDBJ whole genome shotgun (WGS) entry which is preliminary data.</text>
</comment>
<gene>
    <name evidence="1" type="ORF">H0235_018049</name>
</gene>
<accession>A0A834MY29</accession>
<reference evidence="1" key="1">
    <citation type="journal article" date="2020" name="G3 (Bethesda)">
        <title>High-Quality Assemblies for Three Invasive Social Wasps from the &lt;i&gt;Vespula&lt;/i&gt; Genus.</title>
        <authorList>
            <person name="Harrop T.W.R."/>
            <person name="Guhlin J."/>
            <person name="McLaughlin G.M."/>
            <person name="Permina E."/>
            <person name="Stockwell P."/>
            <person name="Gilligan J."/>
            <person name="Le Lec M.F."/>
            <person name="Gruber M.A.M."/>
            <person name="Quinn O."/>
            <person name="Lovegrove M."/>
            <person name="Duncan E.J."/>
            <person name="Remnant E.J."/>
            <person name="Van Eeckhoven J."/>
            <person name="Graham B."/>
            <person name="Knapp R.A."/>
            <person name="Langford K.W."/>
            <person name="Kronenberg Z."/>
            <person name="Press M.O."/>
            <person name="Eacker S.M."/>
            <person name="Wilson-Rankin E.E."/>
            <person name="Purcell J."/>
            <person name="Lester P.J."/>
            <person name="Dearden P.K."/>
        </authorList>
    </citation>
    <scope>NUCLEOTIDE SEQUENCE</scope>
    <source>
        <strain evidence="1">Volc-1</strain>
    </source>
</reference>
<organism evidence="1 2">
    <name type="scientific">Vespula pensylvanica</name>
    <name type="common">Western yellow jacket</name>
    <name type="synonym">Wasp</name>
    <dbReference type="NCBI Taxonomy" id="30213"/>
    <lineage>
        <taxon>Eukaryota</taxon>
        <taxon>Metazoa</taxon>
        <taxon>Ecdysozoa</taxon>
        <taxon>Arthropoda</taxon>
        <taxon>Hexapoda</taxon>
        <taxon>Insecta</taxon>
        <taxon>Pterygota</taxon>
        <taxon>Neoptera</taxon>
        <taxon>Endopterygota</taxon>
        <taxon>Hymenoptera</taxon>
        <taxon>Apocrita</taxon>
        <taxon>Aculeata</taxon>
        <taxon>Vespoidea</taxon>
        <taxon>Vespidae</taxon>
        <taxon>Vespinae</taxon>
        <taxon>Vespula</taxon>
    </lineage>
</organism>
<name>A0A834MY29_VESPE</name>
<evidence type="ECO:0000313" key="1">
    <source>
        <dbReference type="EMBL" id="KAF7389565.1"/>
    </source>
</evidence>